<proteinExistence type="inferred from homology"/>
<dbReference type="InterPro" id="IPR015928">
    <property type="entry name" value="Aconitase/3IPM_dehydase_swvl"/>
</dbReference>
<evidence type="ECO:0000313" key="4">
    <source>
        <dbReference type="EMBL" id="MCQ4628393.1"/>
    </source>
</evidence>
<dbReference type="Gene3D" id="3.20.19.10">
    <property type="entry name" value="Aconitase, domain 4"/>
    <property type="match status" value="1"/>
</dbReference>
<dbReference type="InterPro" id="IPR000573">
    <property type="entry name" value="AconitaseA/IPMdHydase_ssu_swvl"/>
</dbReference>
<protein>
    <submittedName>
        <fullName evidence="4">3-isopropylmalate dehydratase small subunit</fullName>
        <ecNumber evidence="4">4.2.1.33</ecNumber>
    </submittedName>
</protein>
<dbReference type="EMBL" id="WHSB02000001">
    <property type="protein sequence ID" value="MCQ4628393.1"/>
    <property type="molecule type" value="Genomic_DNA"/>
</dbReference>
<dbReference type="NCBIfam" id="TIGR02087">
    <property type="entry name" value="LEUD_arch"/>
    <property type="match status" value="1"/>
</dbReference>
<keyword evidence="2 4" id="KW-0456">Lyase</keyword>
<sequence>MKIRGRTWTFGVNVNTDLIFPKPHFRPAYEPGEMASHLMAGIDEGFASKVRPGDIIVGGLNFGCGSSREEAAGAMREAGIAAVVAPSFGRLFMRNGINFGIPIVALADIDRHVTEGDELEIDLDISSLRNLATGYHASLAPMAPESLRMMQEGGIKAYTRRILAERRAAGA</sequence>
<accession>A0ABT1QZP7</accession>
<dbReference type="InterPro" id="IPR050075">
    <property type="entry name" value="LeuD"/>
</dbReference>
<comment type="caution">
    <text evidence="4">The sequence shown here is derived from an EMBL/GenBank/DDBJ whole genome shotgun (WGS) entry which is preliminary data.</text>
</comment>
<dbReference type="RefSeq" id="WP_256114421.1">
    <property type="nucleotide sequence ID" value="NZ_WHSB02000001.1"/>
</dbReference>
<name>A0ABT1QZP7_9HYPH</name>
<reference evidence="4" key="1">
    <citation type="submission" date="2021-07" db="EMBL/GenBank/DDBJ databases">
        <title>Shinella sp. nov., a novel member of the genus Shinella from water.</title>
        <authorList>
            <person name="Deng Y."/>
        </authorList>
    </citation>
    <scope>NUCLEOTIDE SEQUENCE</scope>
    <source>
        <strain evidence="4">CPCC 100929</strain>
    </source>
</reference>
<comment type="similarity">
    <text evidence="1">Belongs to the LeuD family. LeuD type 2 subfamily.</text>
</comment>
<dbReference type="GO" id="GO:0003861">
    <property type="term" value="F:3-isopropylmalate dehydratase activity"/>
    <property type="evidence" value="ECO:0007669"/>
    <property type="project" value="UniProtKB-EC"/>
</dbReference>
<evidence type="ECO:0000256" key="2">
    <source>
        <dbReference type="ARBA" id="ARBA00023239"/>
    </source>
</evidence>
<evidence type="ECO:0000259" key="3">
    <source>
        <dbReference type="Pfam" id="PF00694"/>
    </source>
</evidence>
<gene>
    <name evidence="4" type="primary">leuD</name>
    <name evidence="4" type="ORF">GB927_000010</name>
</gene>
<dbReference type="Proteomes" id="UP000996601">
    <property type="component" value="Unassembled WGS sequence"/>
</dbReference>
<keyword evidence="5" id="KW-1185">Reference proteome</keyword>
<dbReference type="PANTHER" id="PTHR43345">
    <property type="entry name" value="3-ISOPROPYLMALATE DEHYDRATASE SMALL SUBUNIT 2-RELATED-RELATED"/>
    <property type="match status" value="1"/>
</dbReference>
<dbReference type="InterPro" id="IPR011827">
    <property type="entry name" value="LeuD_type2/HacB/DmdB"/>
</dbReference>
<dbReference type="SUPFAM" id="SSF52016">
    <property type="entry name" value="LeuD/IlvD-like"/>
    <property type="match status" value="1"/>
</dbReference>
<dbReference type="EC" id="4.2.1.33" evidence="4"/>
<evidence type="ECO:0000313" key="5">
    <source>
        <dbReference type="Proteomes" id="UP000996601"/>
    </source>
</evidence>
<organism evidence="4 5">
    <name type="scientific">Shinella lacus</name>
    <dbReference type="NCBI Taxonomy" id="2654216"/>
    <lineage>
        <taxon>Bacteria</taxon>
        <taxon>Pseudomonadati</taxon>
        <taxon>Pseudomonadota</taxon>
        <taxon>Alphaproteobacteria</taxon>
        <taxon>Hyphomicrobiales</taxon>
        <taxon>Rhizobiaceae</taxon>
        <taxon>Shinella</taxon>
    </lineage>
</organism>
<feature type="domain" description="Aconitase A/isopropylmalate dehydratase small subunit swivel" evidence="3">
    <location>
        <begin position="49"/>
        <end position="101"/>
    </location>
</feature>
<evidence type="ECO:0000256" key="1">
    <source>
        <dbReference type="ARBA" id="ARBA00009869"/>
    </source>
</evidence>
<dbReference type="Pfam" id="PF00694">
    <property type="entry name" value="Aconitase_C"/>
    <property type="match status" value="1"/>
</dbReference>
<dbReference type="PANTHER" id="PTHR43345:SF2">
    <property type="entry name" value="3-ISOPROPYLMALATE DEHYDRATASE SMALL SUBUNIT 1"/>
    <property type="match status" value="1"/>
</dbReference>